<dbReference type="SUPFAM" id="SSF88659">
    <property type="entry name" value="Sigma3 and sigma4 domains of RNA polymerase sigma factors"/>
    <property type="match status" value="1"/>
</dbReference>
<keyword evidence="2" id="KW-0805">Transcription regulation</keyword>
<evidence type="ECO:0000256" key="2">
    <source>
        <dbReference type="ARBA" id="ARBA00023015"/>
    </source>
</evidence>
<evidence type="ECO:0000256" key="1">
    <source>
        <dbReference type="ARBA" id="ARBA00010641"/>
    </source>
</evidence>
<dbReference type="CDD" id="cd06171">
    <property type="entry name" value="Sigma70_r4"/>
    <property type="match status" value="1"/>
</dbReference>
<accession>A0A1B1AEA9</accession>
<dbReference type="PANTHER" id="PTHR43133">
    <property type="entry name" value="RNA POLYMERASE ECF-TYPE SIGMA FACTO"/>
    <property type="match status" value="1"/>
</dbReference>
<feature type="domain" description="RNA polymerase sigma factor 70 region 4 type 2" evidence="7">
    <location>
        <begin position="124"/>
        <end position="171"/>
    </location>
</feature>
<keyword evidence="3" id="KW-0731">Sigma factor</keyword>
<comment type="similarity">
    <text evidence="1">Belongs to the sigma-70 factor family. ECF subfamily.</text>
</comment>
<dbReference type="RefSeq" id="WP_066767513.1">
    <property type="nucleotide sequence ID" value="NZ_CP013244.1"/>
</dbReference>
<evidence type="ECO:0000259" key="6">
    <source>
        <dbReference type="Pfam" id="PF04542"/>
    </source>
</evidence>
<dbReference type="InterPro" id="IPR036388">
    <property type="entry name" value="WH-like_DNA-bd_sf"/>
</dbReference>
<evidence type="ECO:0000256" key="4">
    <source>
        <dbReference type="ARBA" id="ARBA00023125"/>
    </source>
</evidence>
<dbReference type="NCBIfam" id="NF004113">
    <property type="entry name" value="PRK05602.1"/>
    <property type="match status" value="1"/>
</dbReference>
<evidence type="ECO:0000313" key="9">
    <source>
        <dbReference type="Proteomes" id="UP000092498"/>
    </source>
</evidence>
<dbReference type="KEGG" id="cbot:ATE48_02570"/>
<dbReference type="Proteomes" id="UP000092498">
    <property type="component" value="Chromosome"/>
</dbReference>
<dbReference type="STRING" id="1759059.ATE48_02570"/>
<name>A0A1B1AEA9_9PROT</name>
<dbReference type="InterPro" id="IPR013324">
    <property type="entry name" value="RNA_pol_sigma_r3/r4-like"/>
</dbReference>
<dbReference type="GO" id="GO:0016987">
    <property type="term" value="F:sigma factor activity"/>
    <property type="evidence" value="ECO:0007669"/>
    <property type="project" value="UniProtKB-KW"/>
</dbReference>
<dbReference type="EMBL" id="CP013244">
    <property type="protein sequence ID" value="ANP44885.1"/>
    <property type="molecule type" value="Genomic_DNA"/>
</dbReference>
<evidence type="ECO:0000259" key="7">
    <source>
        <dbReference type="Pfam" id="PF08281"/>
    </source>
</evidence>
<dbReference type="InterPro" id="IPR013249">
    <property type="entry name" value="RNA_pol_sigma70_r4_t2"/>
</dbReference>
<dbReference type="InterPro" id="IPR039425">
    <property type="entry name" value="RNA_pol_sigma-70-like"/>
</dbReference>
<feature type="domain" description="RNA polymerase sigma-70 region 2" evidence="6">
    <location>
        <begin position="23"/>
        <end position="90"/>
    </location>
</feature>
<proteinExistence type="inferred from homology"/>
<evidence type="ECO:0000313" key="8">
    <source>
        <dbReference type="EMBL" id="ANP44885.1"/>
    </source>
</evidence>
<dbReference type="SUPFAM" id="SSF88946">
    <property type="entry name" value="Sigma2 domain of RNA polymerase sigma factors"/>
    <property type="match status" value="1"/>
</dbReference>
<dbReference type="AlphaFoldDB" id="A0A1B1AEA9"/>
<evidence type="ECO:0000256" key="5">
    <source>
        <dbReference type="ARBA" id="ARBA00023163"/>
    </source>
</evidence>
<dbReference type="OrthoDB" id="9780326at2"/>
<dbReference type="Gene3D" id="1.10.10.10">
    <property type="entry name" value="Winged helix-like DNA-binding domain superfamily/Winged helix DNA-binding domain"/>
    <property type="match status" value="1"/>
</dbReference>
<dbReference type="InterPro" id="IPR007627">
    <property type="entry name" value="RNA_pol_sigma70_r2"/>
</dbReference>
<dbReference type="GO" id="GO:0006352">
    <property type="term" value="P:DNA-templated transcription initiation"/>
    <property type="evidence" value="ECO:0007669"/>
    <property type="project" value="InterPro"/>
</dbReference>
<organism evidence="8 9">
    <name type="scientific">Candidatus Viadribacter manganicus</name>
    <dbReference type="NCBI Taxonomy" id="1759059"/>
    <lineage>
        <taxon>Bacteria</taxon>
        <taxon>Pseudomonadati</taxon>
        <taxon>Pseudomonadota</taxon>
        <taxon>Alphaproteobacteria</taxon>
        <taxon>Hyphomonadales</taxon>
        <taxon>Hyphomonadaceae</taxon>
        <taxon>Candidatus Viadribacter</taxon>
    </lineage>
</organism>
<dbReference type="InterPro" id="IPR014284">
    <property type="entry name" value="RNA_pol_sigma-70_dom"/>
</dbReference>
<dbReference type="Pfam" id="PF04542">
    <property type="entry name" value="Sigma70_r2"/>
    <property type="match status" value="1"/>
</dbReference>
<keyword evidence="4" id="KW-0238">DNA-binding</keyword>
<dbReference type="InterPro" id="IPR013325">
    <property type="entry name" value="RNA_pol_sigma_r2"/>
</dbReference>
<dbReference type="NCBIfam" id="TIGR02937">
    <property type="entry name" value="sigma70-ECF"/>
    <property type="match status" value="1"/>
</dbReference>
<gene>
    <name evidence="8" type="ORF">ATE48_02570</name>
</gene>
<dbReference type="InParanoid" id="A0A1B1AEA9"/>
<keyword evidence="5" id="KW-0804">Transcription</keyword>
<dbReference type="Gene3D" id="1.10.1740.10">
    <property type="match status" value="1"/>
</dbReference>
<keyword evidence="9" id="KW-1185">Reference proteome</keyword>
<dbReference type="PANTHER" id="PTHR43133:SF8">
    <property type="entry name" value="RNA POLYMERASE SIGMA FACTOR HI_1459-RELATED"/>
    <property type="match status" value="1"/>
</dbReference>
<dbReference type="GO" id="GO:0003677">
    <property type="term" value="F:DNA binding"/>
    <property type="evidence" value="ECO:0007669"/>
    <property type="project" value="UniProtKB-KW"/>
</dbReference>
<sequence length="190" mass="20935">MIDPDAELVRNAGAGDARAAEALVRRHLPKMVGVARRMLNDGAEAEDVAQEVFLRVWREAPRWKPGQAKFETWMHRVAINLCYDRLRRRREKTDPDAGVMVADPRPLASEEWLARQRAAKVNGALAALPERQRAAIALVHFDEMSNIAAAEILEISVEALESLLSRGRRALKAALADVAQDLMGGAEGAP</sequence>
<evidence type="ECO:0000256" key="3">
    <source>
        <dbReference type="ARBA" id="ARBA00023082"/>
    </source>
</evidence>
<protein>
    <submittedName>
        <fullName evidence="8">RNA polymerase subunit sigma</fullName>
    </submittedName>
</protein>
<dbReference type="Pfam" id="PF08281">
    <property type="entry name" value="Sigma70_r4_2"/>
    <property type="match status" value="1"/>
</dbReference>
<reference evidence="8 9" key="1">
    <citation type="submission" date="2015-11" db="EMBL/GenBank/DDBJ databases">
        <title>Whole-Genome Sequence of Candidatus Oderbacter manganicum from the National Park Lower Oder Valley, Germany.</title>
        <authorList>
            <person name="Braun B."/>
            <person name="Liere K."/>
            <person name="Szewzyk U."/>
        </authorList>
    </citation>
    <scope>NUCLEOTIDE SEQUENCE [LARGE SCALE GENOMIC DNA]</scope>
    <source>
        <strain evidence="8 9">OTSz_A_272</strain>
    </source>
</reference>